<proteinExistence type="predicted"/>
<feature type="region of interest" description="Disordered" evidence="1">
    <location>
        <begin position="1"/>
        <end position="44"/>
    </location>
</feature>
<name>A0AB33K5J7_9ACTN</name>
<gene>
    <name evidence="2" type="ORF">KCMC57_53120</name>
</gene>
<accession>A0AB33K5J7</accession>
<evidence type="ECO:0000313" key="2">
    <source>
        <dbReference type="EMBL" id="BFP48944.1"/>
    </source>
</evidence>
<reference evidence="2" key="1">
    <citation type="submission" date="2024-07" db="EMBL/GenBank/DDBJ databases">
        <title>Complete genome sequences of cellulolytic bacteria, Kitasatospora sp. CMC57 and Streptomyces sp. CMC78, isolated from Japanese agricultural soil.</title>
        <authorList>
            <person name="Hashimoto T."/>
            <person name="Ito M."/>
            <person name="Iwamoto M."/>
            <person name="Fukahori D."/>
            <person name="Shoda T."/>
            <person name="Sakoda M."/>
            <person name="Morohoshi T."/>
            <person name="Mitsuboshi M."/>
            <person name="Nishizawa T."/>
        </authorList>
    </citation>
    <scope>NUCLEOTIDE SEQUENCE</scope>
    <source>
        <strain evidence="2">CMC57</strain>
    </source>
</reference>
<evidence type="ECO:0000256" key="1">
    <source>
        <dbReference type="SAM" id="MobiDB-lite"/>
    </source>
</evidence>
<dbReference type="EMBL" id="AP035881">
    <property type="protein sequence ID" value="BFP48944.1"/>
    <property type="molecule type" value="Genomic_DNA"/>
</dbReference>
<dbReference type="AlphaFoldDB" id="A0AB33K5J7"/>
<protein>
    <submittedName>
        <fullName evidence="2">Uncharacterized protein</fullName>
    </submittedName>
</protein>
<sequence length="63" mass="6460">MASVDMGYLQGSDPRLPQVRGLTGGRSGELTGVEHSGYSPCSDPAAVESPTLRARLKCPGTAA</sequence>
<organism evidence="2">
    <name type="scientific">Kitasatospora sp. CMC57</name>
    <dbReference type="NCBI Taxonomy" id="3231513"/>
    <lineage>
        <taxon>Bacteria</taxon>
        <taxon>Bacillati</taxon>
        <taxon>Actinomycetota</taxon>
        <taxon>Actinomycetes</taxon>
        <taxon>Kitasatosporales</taxon>
        <taxon>Streptomycetaceae</taxon>
        <taxon>Kitasatospora</taxon>
    </lineage>
</organism>